<gene>
    <name evidence="9" type="ORF">EV131_108305</name>
</gene>
<dbReference type="EMBL" id="SMBI01000008">
    <property type="protein sequence ID" value="TCU22825.1"/>
    <property type="molecule type" value="Genomic_DNA"/>
</dbReference>
<keyword evidence="2 7" id="KW-0813">Transport</keyword>
<feature type="transmembrane region" description="Helical" evidence="7">
    <location>
        <begin position="238"/>
        <end position="266"/>
    </location>
</feature>
<dbReference type="InterPro" id="IPR035906">
    <property type="entry name" value="MetI-like_sf"/>
</dbReference>
<comment type="subcellular location">
    <subcellularLocation>
        <location evidence="1 7">Cell membrane</location>
        <topology evidence="1 7">Multi-pass membrane protein</topology>
    </subcellularLocation>
</comment>
<accession>A0AAX2QII3</accession>
<evidence type="ECO:0000259" key="8">
    <source>
        <dbReference type="PROSITE" id="PS50928"/>
    </source>
</evidence>
<protein>
    <submittedName>
        <fullName evidence="9">Sorbitol ABC transporter membrane protein /mannitol ABC transporter membrane protein</fullName>
    </submittedName>
</protein>
<evidence type="ECO:0000313" key="9">
    <source>
        <dbReference type="EMBL" id="TCU22825.1"/>
    </source>
</evidence>
<dbReference type="GO" id="GO:0055085">
    <property type="term" value="P:transmembrane transport"/>
    <property type="evidence" value="ECO:0007669"/>
    <property type="project" value="InterPro"/>
</dbReference>
<evidence type="ECO:0000256" key="6">
    <source>
        <dbReference type="ARBA" id="ARBA00023136"/>
    </source>
</evidence>
<evidence type="ECO:0000313" key="10">
    <source>
        <dbReference type="Proteomes" id="UP000295021"/>
    </source>
</evidence>
<dbReference type="PANTHER" id="PTHR43005:SF2">
    <property type="entry name" value="INTEGRAL MEMBRANE SUGAR TRANSPORT PROTEIN"/>
    <property type="match status" value="1"/>
</dbReference>
<evidence type="ECO:0000256" key="2">
    <source>
        <dbReference type="ARBA" id="ARBA00022448"/>
    </source>
</evidence>
<feature type="transmembrane region" description="Helical" evidence="7">
    <location>
        <begin position="144"/>
        <end position="161"/>
    </location>
</feature>
<keyword evidence="3" id="KW-1003">Cell membrane</keyword>
<keyword evidence="6 7" id="KW-0472">Membrane</keyword>
<comment type="similarity">
    <text evidence="7">Belongs to the binding-protein-dependent transport system permease family.</text>
</comment>
<dbReference type="Pfam" id="PF00528">
    <property type="entry name" value="BPD_transp_1"/>
    <property type="match status" value="1"/>
</dbReference>
<evidence type="ECO:0000256" key="5">
    <source>
        <dbReference type="ARBA" id="ARBA00022989"/>
    </source>
</evidence>
<dbReference type="CDD" id="cd06261">
    <property type="entry name" value="TM_PBP2"/>
    <property type="match status" value="1"/>
</dbReference>
<feature type="transmembrane region" description="Helical" evidence="7">
    <location>
        <begin position="102"/>
        <end position="132"/>
    </location>
</feature>
<evidence type="ECO:0000256" key="1">
    <source>
        <dbReference type="ARBA" id="ARBA00004651"/>
    </source>
</evidence>
<proteinExistence type="inferred from homology"/>
<dbReference type="GO" id="GO:0005886">
    <property type="term" value="C:plasma membrane"/>
    <property type="evidence" value="ECO:0007669"/>
    <property type="project" value="UniProtKB-SubCell"/>
</dbReference>
<dbReference type="Gene3D" id="1.10.3720.10">
    <property type="entry name" value="MetI-like"/>
    <property type="match status" value="1"/>
</dbReference>
<dbReference type="InterPro" id="IPR000515">
    <property type="entry name" value="MetI-like"/>
</dbReference>
<dbReference type="AlphaFoldDB" id="A0AAX2QII3"/>
<dbReference type="PROSITE" id="PS50928">
    <property type="entry name" value="ABC_TM1"/>
    <property type="match status" value="1"/>
</dbReference>
<feature type="transmembrane region" description="Helical" evidence="7">
    <location>
        <begin position="193"/>
        <end position="217"/>
    </location>
</feature>
<reference evidence="9 10" key="1">
    <citation type="submission" date="2019-03" db="EMBL/GenBank/DDBJ databases">
        <title>Genomic Encyclopedia of Type Strains, Phase IV (KMG-V): Genome sequencing to study the core and pangenomes of soil and plant-associated prokaryotes.</title>
        <authorList>
            <person name="Whitman W."/>
        </authorList>
    </citation>
    <scope>NUCLEOTIDE SEQUENCE [LARGE SCALE GENOMIC DNA]</scope>
    <source>
        <strain evidence="9 10">FB403</strain>
    </source>
</reference>
<organism evidence="9 10">
    <name type="scientific">Rhizobium laguerreae</name>
    <dbReference type="NCBI Taxonomy" id="1076926"/>
    <lineage>
        <taxon>Bacteria</taxon>
        <taxon>Pseudomonadati</taxon>
        <taxon>Pseudomonadota</taxon>
        <taxon>Alphaproteobacteria</taxon>
        <taxon>Hyphomicrobiales</taxon>
        <taxon>Rhizobiaceae</taxon>
        <taxon>Rhizobium/Agrobacterium group</taxon>
        <taxon>Rhizobium</taxon>
    </lineage>
</organism>
<evidence type="ECO:0000256" key="4">
    <source>
        <dbReference type="ARBA" id="ARBA00022692"/>
    </source>
</evidence>
<dbReference type="SUPFAM" id="SSF161098">
    <property type="entry name" value="MetI-like"/>
    <property type="match status" value="1"/>
</dbReference>
<comment type="caution">
    <text evidence="9">The sequence shown here is derived from an EMBL/GenBank/DDBJ whole genome shotgun (WGS) entry which is preliminary data.</text>
</comment>
<feature type="transmembrane region" description="Helical" evidence="7">
    <location>
        <begin position="50"/>
        <end position="75"/>
    </location>
</feature>
<sequence>MTIRPSGPPIARTASAAAFFQTKLPCGRSPLQSRSVIAMATLHTRSSARLMIAPSVLLLFAWMIVPLAMTIYFSLLNYNLLSPGMESFVGFLNYQYFLTDPAFFAALINTLLLVAGVLLITVIGGIAFALLLDQPMYGQGIVRILVIAPFFVMPTVAALVWKNMFMNPVNGLFAHLAKALGLQPIDWLANAPLFSVILIVAWQWLPFATLIMLTALQSLDEEQKEASEMDGAGPISKFIYIILPHMARAITVVILIQTIFLLSVFAEILVTTNGGPGTDSTNLTYLVYAQALLQFDIGGASAGGIVAVILANIVAIFLVRLVGKNLEA</sequence>
<evidence type="ECO:0000256" key="3">
    <source>
        <dbReference type="ARBA" id="ARBA00022475"/>
    </source>
</evidence>
<keyword evidence="5 7" id="KW-1133">Transmembrane helix</keyword>
<evidence type="ECO:0000256" key="7">
    <source>
        <dbReference type="RuleBase" id="RU363032"/>
    </source>
</evidence>
<dbReference type="PANTHER" id="PTHR43005">
    <property type="entry name" value="BLR7065 PROTEIN"/>
    <property type="match status" value="1"/>
</dbReference>
<feature type="transmembrane region" description="Helical" evidence="7">
    <location>
        <begin position="302"/>
        <end position="322"/>
    </location>
</feature>
<feature type="domain" description="ABC transmembrane type-1" evidence="8">
    <location>
        <begin position="107"/>
        <end position="318"/>
    </location>
</feature>
<keyword evidence="4 7" id="KW-0812">Transmembrane</keyword>
<name>A0AAX2QII3_9HYPH</name>
<dbReference type="Proteomes" id="UP000295021">
    <property type="component" value="Unassembled WGS sequence"/>
</dbReference>